<gene>
    <name evidence="2" type="ORF">SCUD_LOCUS17287</name>
</gene>
<proteinExistence type="predicted"/>
<evidence type="ECO:0000313" key="4">
    <source>
        <dbReference type="WBParaSite" id="SCUD_0001729001-mRNA-1"/>
    </source>
</evidence>
<sequence>MNDINIFLDRVASEVFERIRRSSNAIVFNIPDTHALKNIKSSLLRANSLTHVPCVCTGLKRSHPGMHSPILFKFNSSVDPSEFLTSSNSFRQKQIFKDIKTLPNKTPCQQKAGRDSYRPPASNSQTHHNSNGRKAKSDSKRTSSFTSIPPPKTSSESPKVQNPEDSNPNVGGVHPLKNVDLDSTRSSCAHDEWDNTVQTPVSATPSY</sequence>
<protein>
    <submittedName>
        <fullName evidence="4">PCNA-clamp-associated factor</fullName>
    </submittedName>
</protein>
<name>A0A183KQF2_9TREM</name>
<reference evidence="2 3" key="2">
    <citation type="submission" date="2018-11" db="EMBL/GenBank/DDBJ databases">
        <authorList>
            <consortium name="Pathogen Informatics"/>
        </authorList>
    </citation>
    <scope>NUCLEOTIDE SEQUENCE [LARGE SCALE GENOMIC DNA]</scope>
    <source>
        <strain evidence="2">Dakar</strain>
        <strain evidence="3">Dakar, Senegal</strain>
    </source>
</reference>
<organism evidence="4">
    <name type="scientific">Schistosoma curassoni</name>
    <dbReference type="NCBI Taxonomy" id="6186"/>
    <lineage>
        <taxon>Eukaryota</taxon>
        <taxon>Metazoa</taxon>
        <taxon>Spiralia</taxon>
        <taxon>Lophotrochozoa</taxon>
        <taxon>Platyhelminthes</taxon>
        <taxon>Trematoda</taxon>
        <taxon>Digenea</taxon>
        <taxon>Strigeidida</taxon>
        <taxon>Schistosomatoidea</taxon>
        <taxon>Schistosomatidae</taxon>
        <taxon>Schistosoma</taxon>
    </lineage>
</organism>
<dbReference type="AlphaFoldDB" id="A0A183KQF2"/>
<dbReference type="Proteomes" id="UP000279833">
    <property type="component" value="Unassembled WGS sequence"/>
</dbReference>
<dbReference type="WBParaSite" id="SCUD_0001729001-mRNA-1">
    <property type="protein sequence ID" value="SCUD_0001729001-mRNA-1"/>
    <property type="gene ID" value="SCUD_0001729001"/>
</dbReference>
<reference evidence="4" key="1">
    <citation type="submission" date="2016-06" db="UniProtKB">
        <authorList>
            <consortium name="WormBaseParasite"/>
        </authorList>
    </citation>
    <scope>IDENTIFICATION</scope>
</reference>
<accession>A0A183KQF2</accession>
<feature type="compositionally biased region" description="Basic and acidic residues" evidence="1">
    <location>
        <begin position="177"/>
        <end position="193"/>
    </location>
</feature>
<feature type="compositionally biased region" description="Polar residues" evidence="1">
    <location>
        <begin position="142"/>
        <end position="169"/>
    </location>
</feature>
<evidence type="ECO:0000313" key="2">
    <source>
        <dbReference type="EMBL" id="VDP63245.1"/>
    </source>
</evidence>
<keyword evidence="3" id="KW-1185">Reference proteome</keyword>
<evidence type="ECO:0000256" key="1">
    <source>
        <dbReference type="SAM" id="MobiDB-lite"/>
    </source>
</evidence>
<dbReference type="EMBL" id="UZAK01039612">
    <property type="protein sequence ID" value="VDP63245.1"/>
    <property type="molecule type" value="Genomic_DNA"/>
</dbReference>
<evidence type="ECO:0000313" key="3">
    <source>
        <dbReference type="Proteomes" id="UP000279833"/>
    </source>
</evidence>
<feature type="compositionally biased region" description="Polar residues" evidence="1">
    <location>
        <begin position="195"/>
        <end position="207"/>
    </location>
</feature>
<feature type="region of interest" description="Disordered" evidence="1">
    <location>
        <begin position="98"/>
        <end position="207"/>
    </location>
</feature>